<protein>
    <submittedName>
        <fullName evidence="2">Uncharacterized protein</fullName>
    </submittedName>
</protein>
<feature type="region of interest" description="Disordered" evidence="1">
    <location>
        <begin position="355"/>
        <end position="406"/>
    </location>
</feature>
<dbReference type="AlphaFoldDB" id="A0A0C9WVI4"/>
<dbReference type="STRING" id="1095629.A0A0C9WVI4"/>
<sequence>MLVRLLNLFLKKFINFMDYPNILLVTEMFCSPLPAIEFAINSARSESTGYVPFFLNTGRMPRSMIWTSAKSDKYPTVRMFTIQRKLALISAHDSILAAQVKKTRNANRKRQLAPFKENDLFSLGDESEGEWAVDKILSHSGSKENVIFEILWLASDITWLPYHQISHSNALPVYLDLLGISGISERSSPLITLPFCDKHTLSHTLSLCTTMFDTNIILPDAPPITALDQVDPAPVISVGKKLPRILPHSIIHTQIKRLSCTNFLATDPIKEEKYFFHAGQMASFCSTDAELRHRQVPDTFPAGYCDFTEVFNTHIEDNPICFTTYNAKTKGFNLNSDPVTITDFYITEEDIGSKPHANKPACEPETKPRGKKCPAPESNKPTPSSSSSNVFTPLIVEPKPEPAAMH</sequence>
<reference evidence="3" key="2">
    <citation type="submission" date="2015-01" db="EMBL/GenBank/DDBJ databases">
        <title>Evolutionary Origins and Diversification of the Mycorrhizal Mutualists.</title>
        <authorList>
            <consortium name="DOE Joint Genome Institute"/>
            <consortium name="Mycorrhizal Genomics Consortium"/>
            <person name="Kohler A."/>
            <person name="Kuo A."/>
            <person name="Nagy L.G."/>
            <person name="Floudas D."/>
            <person name="Copeland A."/>
            <person name="Barry K.W."/>
            <person name="Cichocki N."/>
            <person name="Veneault-Fourrey C."/>
            <person name="LaButti K."/>
            <person name="Lindquist E.A."/>
            <person name="Lipzen A."/>
            <person name="Lundell T."/>
            <person name="Morin E."/>
            <person name="Murat C."/>
            <person name="Riley R."/>
            <person name="Ohm R."/>
            <person name="Sun H."/>
            <person name="Tunlid A."/>
            <person name="Henrissat B."/>
            <person name="Grigoriev I.V."/>
            <person name="Hibbett D.S."/>
            <person name="Martin F."/>
        </authorList>
    </citation>
    <scope>NUCLEOTIDE SEQUENCE [LARGE SCALE GENOMIC DNA]</scope>
    <source>
        <strain evidence="3">LaAM-08-1</strain>
    </source>
</reference>
<gene>
    <name evidence="2" type="ORF">K443DRAFT_134123</name>
</gene>
<evidence type="ECO:0000256" key="1">
    <source>
        <dbReference type="SAM" id="MobiDB-lite"/>
    </source>
</evidence>
<dbReference type="HOGENOM" id="CLU_678051_0_0_1"/>
<dbReference type="EMBL" id="KN838719">
    <property type="protein sequence ID" value="KIJ96480.1"/>
    <property type="molecule type" value="Genomic_DNA"/>
</dbReference>
<dbReference type="OrthoDB" id="3227343at2759"/>
<keyword evidence="3" id="KW-1185">Reference proteome</keyword>
<name>A0A0C9WVI4_9AGAR</name>
<organism evidence="2 3">
    <name type="scientific">Laccaria amethystina LaAM-08-1</name>
    <dbReference type="NCBI Taxonomy" id="1095629"/>
    <lineage>
        <taxon>Eukaryota</taxon>
        <taxon>Fungi</taxon>
        <taxon>Dikarya</taxon>
        <taxon>Basidiomycota</taxon>
        <taxon>Agaricomycotina</taxon>
        <taxon>Agaricomycetes</taxon>
        <taxon>Agaricomycetidae</taxon>
        <taxon>Agaricales</taxon>
        <taxon>Agaricineae</taxon>
        <taxon>Hydnangiaceae</taxon>
        <taxon>Laccaria</taxon>
    </lineage>
</organism>
<dbReference type="Proteomes" id="UP000054477">
    <property type="component" value="Unassembled WGS sequence"/>
</dbReference>
<proteinExistence type="predicted"/>
<accession>A0A0C9WVI4</accession>
<reference evidence="2 3" key="1">
    <citation type="submission" date="2014-04" db="EMBL/GenBank/DDBJ databases">
        <authorList>
            <consortium name="DOE Joint Genome Institute"/>
            <person name="Kuo A."/>
            <person name="Kohler A."/>
            <person name="Nagy L.G."/>
            <person name="Floudas D."/>
            <person name="Copeland A."/>
            <person name="Barry K.W."/>
            <person name="Cichocki N."/>
            <person name="Veneault-Fourrey C."/>
            <person name="LaButti K."/>
            <person name="Lindquist E.A."/>
            <person name="Lipzen A."/>
            <person name="Lundell T."/>
            <person name="Morin E."/>
            <person name="Murat C."/>
            <person name="Sun H."/>
            <person name="Tunlid A."/>
            <person name="Henrissat B."/>
            <person name="Grigoriev I.V."/>
            <person name="Hibbett D.S."/>
            <person name="Martin F."/>
            <person name="Nordberg H.P."/>
            <person name="Cantor M.N."/>
            <person name="Hua S.X."/>
        </authorList>
    </citation>
    <scope>NUCLEOTIDE SEQUENCE [LARGE SCALE GENOMIC DNA]</scope>
    <source>
        <strain evidence="2 3">LaAM-08-1</strain>
    </source>
</reference>
<evidence type="ECO:0000313" key="2">
    <source>
        <dbReference type="EMBL" id="KIJ96480.1"/>
    </source>
</evidence>
<evidence type="ECO:0000313" key="3">
    <source>
        <dbReference type="Proteomes" id="UP000054477"/>
    </source>
</evidence>